<dbReference type="Proteomes" id="UP000614216">
    <property type="component" value="Unassembled WGS sequence"/>
</dbReference>
<comment type="caution">
    <text evidence="1">The sequence shown here is derived from an EMBL/GenBank/DDBJ whole genome shotgun (WGS) entry which is preliminary data.</text>
</comment>
<accession>A0A937FVD7</accession>
<dbReference type="AlphaFoldDB" id="A0A937FVD7"/>
<sequence>MDRKYSQEEINQLLSLQLENLNATHNLLSLMKLQNELLVQVISRLNQLDS</sequence>
<organism evidence="1 2">
    <name type="scientific">Fulvivirga marina</name>
    <dbReference type="NCBI Taxonomy" id="2494733"/>
    <lineage>
        <taxon>Bacteria</taxon>
        <taxon>Pseudomonadati</taxon>
        <taxon>Bacteroidota</taxon>
        <taxon>Cytophagia</taxon>
        <taxon>Cytophagales</taxon>
        <taxon>Fulvivirgaceae</taxon>
        <taxon>Fulvivirga</taxon>
    </lineage>
</organism>
<proteinExistence type="predicted"/>
<dbReference type="RefSeq" id="WP_202856194.1">
    <property type="nucleotide sequence ID" value="NZ_JAEUGD010000031.1"/>
</dbReference>
<protein>
    <submittedName>
        <fullName evidence="1">Uncharacterized protein</fullName>
    </submittedName>
</protein>
<evidence type="ECO:0000313" key="1">
    <source>
        <dbReference type="EMBL" id="MBL6446664.1"/>
    </source>
</evidence>
<evidence type="ECO:0000313" key="2">
    <source>
        <dbReference type="Proteomes" id="UP000614216"/>
    </source>
</evidence>
<gene>
    <name evidence="1" type="ORF">JMN32_10100</name>
</gene>
<dbReference type="EMBL" id="JAEUGD010000031">
    <property type="protein sequence ID" value="MBL6446664.1"/>
    <property type="molecule type" value="Genomic_DNA"/>
</dbReference>
<name>A0A937FVD7_9BACT</name>
<keyword evidence="2" id="KW-1185">Reference proteome</keyword>
<reference evidence="1" key="1">
    <citation type="submission" date="2021-01" db="EMBL/GenBank/DDBJ databases">
        <title>Fulvivirga kasyanovii gen. nov., sp nov., a novel member of the phylum Bacteroidetes isolated from seawater in a mussel farm.</title>
        <authorList>
            <person name="Zhao L.-H."/>
            <person name="Wang Z.-J."/>
        </authorList>
    </citation>
    <scope>NUCLEOTIDE SEQUENCE</scope>
    <source>
        <strain evidence="1">29W222</strain>
    </source>
</reference>